<dbReference type="PANTHER" id="PTHR11552:SF147">
    <property type="entry name" value="CHOLINE DEHYDROGENASE, MITOCHONDRIAL"/>
    <property type="match status" value="1"/>
</dbReference>
<dbReference type="Pfam" id="PF05199">
    <property type="entry name" value="GMC_oxred_C"/>
    <property type="match status" value="1"/>
</dbReference>
<gene>
    <name evidence="8" type="ORF">MYCIT1_LOCUS15300</name>
</gene>
<keyword evidence="9" id="KW-1185">Reference proteome</keyword>
<protein>
    <recommendedName>
        <fullName evidence="7">Glucose-methanol-choline oxidoreductase N-terminal domain-containing protein</fullName>
    </recommendedName>
</protein>
<dbReference type="EMBL" id="CAVNYO010000169">
    <property type="protein sequence ID" value="CAK5270686.1"/>
    <property type="molecule type" value="Genomic_DNA"/>
</dbReference>
<evidence type="ECO:0000256" key="6">
    <source>
        <dbReference type="SAM" id="MobiDB-lite"/>
    </source>
</evidence>
<dbReference type="InterPro" id="IPR036188">
    <property type="entry name" value="FAD/NAD-bd_sf"/>
</dbReference>
<keyword evidence="3" id="KW-0285">Flavoprotein</keyword>
<accession>A0AAD2JZR1</accession>
<dbReference type="SUPFAM" id="SSF51905">
    <property type="entry name" value="FAD/NAD(P)-binding domain"/>
    <property type="match status" value="1"/>
</dbReference>
<dbReference type="GO" id="GO:0044550">
    <property type="term" value="P:secondary metabolite biosynthetic process"/>
    <property type="evidence" value="ECO:0007669"/>
    <property type="project" value="TreeGrafter"/>
</dbReference>
<dbReference type="Proteomes" id="UP001295794">
    <property type="component" value="Unassembled WGS sequence"/>
</dbReference>
<dbReference type="InterPro" id="IPR007867">
    <property type="entry name" value="GMC_OxRtase_C"/>
</dbReference>
<comment type="caution">
    <text evidence="8">The sequence shown here is derived from an EMBL/GenBank/DDBJ whole genome shotgun (WGS) entry which is preliminary data.</text>
</comment>
<evidence type="ECO:0000256" key="3">
    <source>
        <dbReference type="ARBA" id="ARBA00022630"/>
    </source>
</evidence>
<comment type="similarity">
    <text evidence="2">Belongs to the GMC oxidoreductase family.</text>
</comment>
<evidence type="ECO:0000313" key="9">
    <source>
        <dbReference type="Proteomes" id="UP001295794"/>
    </source>
</evidence>
<dbReference type="PIRSF" id="PIRSF000137">
    <property type="entry name" value="Alcohol_oxidase"/>
    <property type="match status" value="1"/>
</dbReference>
<dbReference type="AlphaFoldDB" id="A0AAD2JZR1"/>
<keyword evidence="4 5" id="KW-0274">FAD</keyword>
<dbReference type="InterPro" id="IPR000172">
    <property type="entry name" value="GMC_OxRdtase_N"/>
</dbReference>
<dbReference type="Pfam" id="PF00732">
    <property type="entry name" value="GMC_oxred_N"/>
    <property type="match status" value="1"/>
</dbReference>
<organism evidence="8 9">
    <name type="scientific">Mycena citricolor</name>
    <dbReference type="NCBI Taxonomy" id="2018698"/>
    <lineage>
        <taxon>Eukaryota</taxon>
        <taxon>Fungi</taxon>
        <taxon>Dikarya</taxon>
        <taxon>Basidiomycota</taxon>
        <taxon>Agaricomycotina</taxon>
        <taxon>Agaricomycetes</taxon>
        <taxon>Agaricomycetidae</taxon>
        <taxon>Agaricales</taxon>
        <taxon>Marasmiineae</taxon>
        <taxon>Mycenaceae</taxon>
        <taxon>Mycena</taxon>
    </lineage>
</organism>
<feature type="region of interest" description="Disordered" evidence="6">
    <location>
        <begin position="64"/>
        <end position="86"/>
    </location>
</feature>
<dbReference type="Gene3D" id="3.50.50.60">
    <property type="entry name" value="FAD/NAD(P)-binding domain"/>
    <property type="match status" value="3"/>
</dbReference>
<comment type="cofactor">
    <cofactor evidence="1 5">
        <name>FAD</name>
        <dbReference type="ChEBI" id="CHEBI:57692"/>
    </cofactor>
</comment>
<name>A0AAD2JZR1_9AGAR</name>
<feature type="binding site" evidence="5">
    <location>
        <position position="128"/>
    </location>
    <ligand>
        <name>FAD</name>
        <dbReference type="ChEBI" id="CHEBI:57692"/>
    </ligand>
</feature>
<evidence type="ECO:0000313" key="8">
    <source>
        <dbReference type="EMBL" id="CAK5270686.1"/>
    </source>
</evidence>
<evidence type="ECO:0000256" key="1">
    <source>
        <dbReference type="ARBA" id="ARBA00001974"/>
    </source>
</evidence>
<evidence type="ECO:0000256" key="5">
    <source>
        <dbReference type="PIRSR" id="PIRSR000137-2"/>
    </source>
</evidence>
<evidence type="ECO:0000256" key="4">
    <source>
        <dbReference type="ARBA" id="ARBA00022827"/>
    </source>
</evidence>
<evidence type="ECO:0000256" key="2">
    <source>
        <dbReference type="ARBA" id="ARBA00010790"/>
    </source>
</evidence>
<dbReference type="PROSITE" id="PS00624">
    <property type="entry name" value="GMC_OXRED_2"/>
    <property type="match status" value="1"/>
</dbReference>
<evidence type="ECO:0000259" key="7">
    <source>
        <dbReference type="PROSITE" id="PS00624"/>
    </source>
</evidence>
<dbReference type="GO" id="GO:0050660">
    <property type="term" value="F:flavin adenine dinucleotide binding"/>
    <property type="evidence" value="ECO:0007669"/>
    <property type="project" value="InterPro"/>
</dbReference>
<proteinExistence type="inferred from homology"/>
<feature type="domain" description="Glucose-methanol-choline oxidoreductase N-terminal" evidence="7">
    <location>
        <begin position="166"/>
        <end position="180"/>
    </location>
</feature>
<dbReference type="InterPro" id="IPR012132">
    <property type="entry name" value="GMC_OxRdtase"/>
</dbReference>
<dbReference type="PANTHER" id="PTHR11552">
    <property type="entry name" value="GLUCOSE-METHANOL-CHOLINE GMC OXIDOREDUCTASE"/>
    <property type="match status" value="1"/>
</dbReference>
<reference evidence="8" key="1">
    <citation type="submission" date="2023-11" db="EMBL/GenBank/DDBJ databases">
        <authorList>
            <person name="De Vega J J."/>
            <person name="De Vega J J."/>
        </authorList>
    </citation>
    <scope>NUCLEOTIDE SEQUENCE</scope>
</reference>
<dbReference type="GO" id="GO:0016614">
    <property type="term" value="F:oxidoreductase activity, acting on CH-OH group of donors"/>
    <property type="evidence" value="ECO:0007669"/>
    <property type="project" value="InterPro"/>
</dbReference>
<sequence>MFYTRGTRDDYDRIANVTEDEGWSWDHLFLYMLKSERWTAPSDGHNTTGQFDPSVHRSSGIEFRGPERGNAVQSGHELGQSTGDRLEERTGWKQAITTNGLRSSAATSYLAPNFINRPNLHVVLNTQVTRVLSHKDALSFTTVEYITAQGNRSTITAGKEVILSAGAVGTPHILLHSGIGDAHALSKLGIWPVHNLPSVGQNLTDHPALHTLWLVNSTNTYETLKRNATVAVAALAEWTQMKQGPLVTGPGSHIGWARVSGNDSTIFDNTADSSAGPTSPHFELIFAPGSLGPPPPTGNLMGCTSIVVSPSSPAPAFSDYVITQLGYNATATDADLDTFIQEQVGSIFHPVGTAAMTKRGADYGVVDPDLLVKGLKALRVVDLSVLVSEQALIQYRRAIADNRDGHLFLLHTPRRRHILSGNELLI</sequence>